<gene>
    <name evidence="1" type="ORF">UFOVP280_42</name>
</gene>
<sequence length="328" mass="37558">MVNDLPIYKITIDPEYSDGEDLGIEQIAFTDNPAIKVKGFSFKNVEKRFFSDDLKYRVVAPAMIPMEIYRRDDEAGDYYVQFDEATIEQIYVKFMKDLSNKNVFNLEHDPSKEVPAYILESWIVENPKQDKAFTTYNIEVPKGTLMLTAQVTDVDYYNELVKNEQLGFSIEGFLGMKLSKHLNKYNMNFPDGEHQINDKIYVVKDGEVVEIKDAPVEEVAMAEVTEEVTEEVAMSETSVEEEVVEEEEATVPVEEEMAIDPAMDTEAILAIVKPLVEEQVNAVIGMIADLKNQMEELLIKEEEVEDMNMNNVKMSAFDKFKAFRTSNK</sequence>
<dbReference type="EMBL" id="LR796288">
    <property type="protein sequence ID" value="CAB4134624.1"/>
    <property type="molecule type" value="Genomic_DNA"/>
</dbReference>
<evidence type="ECO:0000313" key="1">
    <source>
        <dbReference type="EMBL" id="CAB4134624.1"/>
    </source>
</evidence>
<name>A0A6J5LJ67_9CAUD</name>
<organism evidence="1">
    <name type="scientific">uncultured Caudovirales phage</name>
    <dbReference type="NCBI Taxonomy" id="2100421"/>
    <lineage>
        <taxon>Viruses</taxon>
        <taxon>Duplodnaviria</taxon>
        <taxon>Heunggongvirae</taxon>
        <taxon>Uroviricota</taxon>
        <taxon>Caudoviricetes</taxon>
        <taxon>Peduoviridae</taxon>
        <taxon>Maltschvirus</taxon>
        <taxon>Maltschvirus maltsch</taxon>
    </lineage>
</organism>
<accession>A0A6J5LJ67</accession>
<reference evidence="1" key="1">
    <citation type="submission" date="2020-04" db="EMBL/GenBank/DDBJ databases">
        <authorList>
            <person name="Chiriac C."/>
            <person name="Salcher M."/>
            <person name="Ghai R."/>
            <person name="Kavagutti S V."/>
        </authorList>
    </citation>
    <scope>NUCLEOTIDE SEQUENCE</scope>
</reference>
<proteinExistence type="predicted"/>
<protein>
    <submittedName>
        <fullName evidence="1">Phage-like element PBSX protein, XkdF</fullName>
    </submittedName>
</protein>